<dbReference type="EMBL" id="CP037422">
    <property type="protein sequence ID" value="QDU06843.1"/>
    <property type="molecule type" value="Genomic_DNA"/>
</dbReference>
<organism evidence="2 3">
    <name type="scientific">Gimesia aquarii</name>
    <dbReference type="NCBI Taxonomy" id="2527964"/>
    <lineage>
        <taxon>Bacteria</taxon>
        <taxon>Pseudomonadati</taxon>
        <taxon>Planctomycetota</taxon>
        <taxon>Planctomycetia</taxon>
        <taxon>Planctomycetales</taxon>
        <taxon>Planctomycetaceae</taxon>
        <taxon>Gimesia</taxon>
    </lineage>
</organism>
<evidence type="ECO:0000313" key="2">
    <source>
        <dbReference type="EMBL" id="QDU06843.1"/>
    </source>
</evidence>
<proteinExistence type="predicted"/>
<name>A0A517WNN1_9PLAN</name>
<dbReference type="Proteomes" id="UP000318384">
    <property type="component" value="Chromosome"/>
</dbReference>
<dbReference type="RefSeq" id="WP_145170346.1">
    <property type="nucleotide sequence ID" value="NZ_CP037422.1"/>
</dbReference>
<accession>A0A517WNN1</accession>
<evidence type="ECO:0000313" key="3">
    <source>
        <dbReference type="Proteomes" id="UP000318384"/>
    </source>
</evidence>
<dbReference type="AlphaFoldDB" id="A0A517WNN1"/>
<evidence type="ECO:0008006" key="4">
    <source>
        <dbReference type="Google" id="ProtNLM"/>
    </source>
</evidence>
<reference evidence="2 3" key="1">
    <citation type="submission" date="2019-03" db="EMBL/GenBank/DDBJ databases">
        <title>Deep-cultivation of Planctomycetes and their phenomic and genomic characterization uncovers novel biology.</title>
        <authorList>
            <person name="Wiegand S."/>
            <person name="Jogler M."/>
            <person name="Boedeker C."/>
            <person name="Pinto D."/>
            <person name="Vollmers J."/>
            <person name="Rivas-Marin E."/>
            <person name="Kohn T."/>
            <person name="Peeters S.H."/>
            <person name="Heuer A."/>
            <person name="Rast P."/>
            <person name="Oberbeckmann S."/>
            <person name="Bunk B."/>
            <person name="Jeske O."/>
            <person name="Meyerdierks A."/>
            <person name="Storesund J.E."/>
            <person name="Kallscheuer N."/>
            <person name="Luecker S."/>
            <person name="Lage O.M."/>
            <person name="Pohl T."/>
            <person name="Merkel B.J."/>
            <person name="Hornburger P."/>
            <person name="Mueller R.-W."/>
            <person name="Bruemmer F."/>
            <person name="Labrenz M."/>
            <person name="Spormann A.M."/>
            <person name="Op den Camp H."/>
            <person name="Overmann J."/>
            <person name="Amann R."/>
            <person name="Jetten M.S.M."/>
            <person name="Mascher T."/>
            <person name="Medema M.H."/>
            <person name="Devos D.P."/>
            <person name="Kaster A.-K."/>
            <person name="Ovreas L."/>
            <person name="Rohde M."/>
            <person name="Galperin M.Y."/>
            <person name="Jogler C."/>
        </authorList>
    </citation>
    <scope>NUCLEOTIDE SEQUENCE [LARGE SCALE GENOMIC DNA]</scope>
    <source>
        <strain evidence="2 3">V202</strain>
    </source>
</reference>
<protein>
    <recommendedName>
        <fullName evidence="4">Lipoprotein</fullName>
    </recommendedName>
</protein>
<feature type="compositionally biased region" description="Low complexity" evidence="1">
    <location>
        <begin position="37"/>
        <end position="50"/>
    </location>
</feature>
<gene>
    <name evidence="2" type="ORF">V202x_01860</name>
</gene>
<feature type="region of interest" description="Disordered" evidence="1">
    <location>
        <begin position="30"/>
        <end position="60"/>
    </location>
</feature>
<dbReference type="PROSITE" id="PS51257">
    <property type="entry name" value="PROKAR_LIPOPROTEIN"/>
    <property type="match status" value="1"/>
</dbReference>
<sequence>MKVKHTKLIYCLALLIVVGLGCNKKPEIKTDNSKQAEGQQVNVENPQVNNEKTKQPDSTATQAKGVINVENKTYENDKFKIEITDLKSKRISKYLQLIPLLVMLKVDNLQKDKNLFYPSWTPDASVAYKIRVSTVEDEHGKVYDILPVRGRKHDQQTIDVEIKPGESITDMLQFNEIAPNAKKLKLTLVGNELTDGKDLVFKFDTP</sequence>
<keyword evidence="3" id="KW-1185">Reference proteome</keyword>
<evidence type="ECO:0000256" key="1">
    <source>
        <dbReference type="SAM" id="MobiDB-lite"/>
    </source>
</evidence>